<name>A0ABT3GGC1_9BACT</name>
<evidence type="ECO:0000256" key="1">
    <source>
        <dbReference type="SAM" id="SignalP"/>
    </source>
</evidence>
<dbReference type="EMBL" id="JAPDDT010000003">
    <property type="protein sequence ID" value="MCW1922657.1"/>
    <property type="molecule type" value="Genomic_DNA"/>
</dbReference>
<dbReference type="Proteomes" id="UP001320876">
    <property type="component" value="Unassembled WGS sequence"/>
</dbReference>
<sequence>MKPRPAALSVLLLGLLLLPSGSSSQEPAAEEVAEADTVRFLPVGEQPPFRQEVRDGVRHELEAPVGSIPPREITVASGTMKPNPLRLSLGRPSAAASVPRGEGAIRLLDESGAPWTTVKRTGEGDLFVLLSRAPGAPTWKEPRALLIPSDTVHFPTGKLCLVNFSMVTVAVIFGTEKIALPAGKTVLRDLPAGSETVFQLANGNGKEGLKRFHAGTLQQAAGERTLAVIHAADGKAPRQALRVLVHREPAL</sequence>
<organism evidence="2 3">
    <name type="scientific">Luteolibacter arcticus</name>
    <dbReference type="NCBI Taxonomy" id="1581411"/>
    <lineage>
        <taxon>Bacteria</taxon>
        <taxon>Pseudomonadati</taxon>
        <taxon>Verrucomicrobiota</taxon>
        <taxon>Verrucomicrobiia</taxon>
        <taxon>Verrucomicrobiales</taxon>
        <taxon>Verrucomicrobiaceae</taxon>
        <taxon>Luteolibacter</taxon>
    </lineage>
</organism>
<reference evidence="2 3" key="1">
    <citation type="submission" date="2022-10" db="EMBL/GenBank/DDBJ databases">
        <title>Luteolibacter arcticus strain CCTCC AB 2014275, whole genome shotgun sequencing project.</title>
        <authorList>
            <person name="Zhao G."/>
            <person name="Shen L."/>
        </authorList>
    </citation>
    <scope>NUCLEOTIDE SEQUENCE [LARGE SCALE GENOMIC DNA]</scope>
    <source>
        <strain evidence="2 3">CCTCC AB 2014275</strain>
    </source>
</reference>
<protein>
    <submittedName>
        <fullName evidence="2">Uncharacterized protein</fullName>
    </submittedName>
</protein>
<keyword evidence="1" id="KW-0732">Signal</keyword>
<evidence type="ECO:0000313" key="2">
    <source>
        <dbReference type="EMBL" id="MCW1922657.1"/>
    </source>
</evidence>
<evidence type="ECO:0000313" key="3">
    <source>
        <dbReference type="Proteomes" id="UP001320876"/>
    </source>
</evidence>
<keyword evidence="3" id="KW-1185">Reference proteome</keyword>
<proteinExistence type="predicted"/>
<feature type="chain" id="PRO_5046114224" evidence="1">
    <location>
        <begin position="25"/>
        <end position="251"/>
    </location>
</feature>
<feature type="signal peptide" evidence="1">
    <location>
        <begin position="1"/>
        <end position="24"/>
    </location>
</feature>
<gene>
    <name evidence="2" type="ORF">OKA05_08830</name>
</gene>
<accession>A0ABT3GGC1</accession>
<dbReference type="RefSeq" id="WP_264486766.1">
    <property type="nucleotide sequence ID" value="NZ_JAPDDT010000003.1"/>
</dbReference>
<comment type="caution">
    <text evidence="2">The sequence shown here is derived from an EMBL/GenBank/DDBJ whole genome shotgun (WGS) entry which is preliminary data.</text>
</comment>